<dbReference type="eggNOG" id="ENOG50315P2">
    <property type="taxonomic scope" value="Bacteria"/>
</dbReference>
<feature type="region of interest" description="Disordered" evidence="1">
    <location>
        <begin position="117"/>
        <end position="142"/>
    </location>
</feature>
<gene>
    <name evidence="2" type="ORF">NX02_09190</name>
</gene>
<accession>W0A6J9</accession>
<keyword evidence="3" id="KW-1185">Reference proteome</keyword>
<reference evidence="2 3" key="1">
    <citation type="submission" date="2013-07" db="EMBL/GenBank/DDBJ databases">
        <title>Completed genome of Sphingomonas sanxanigenens NX02.</title>
        <authorList>
            <person name="Ma T."/>
            <person name="Huang H."/>
            <person name="Wu M."/>
            <person name="Li X."/>
            <person name="Li G."/>
        </authorList>
    </citation>
    <scope>NUCLEOTIDE SEQUENCE [LARGE SCALE GENOMIC DNA]</scope>
    <source>
        <strain evidence="2 3">NX02</strain>
    </source>
</reference>
<dbReference type="OrthoDB" id="7562263at2"/>
<sequence>MTYPLDQITALARANGELVLKFAEIARTGGEDYAQIGSKATTLFVDQLKELKPGTVPAFRSDGFTSLLGEMEKSREASMSKIKAAVEAWQGSWKDLLSQATGPQELTDSFRTWFQPSAPVAKPEKANVPPPAPAPAKASATA</sequence>
<name>W0A6J9_9SPHN</name>
<dbReference type="RefSeq" id="WP_025291812.1">
    <property type="nucleotide sequence ID" value="NZ_CP006644.1"/>
</dbReference>
<evidence type="ECO:0000313" key="3">
    <source>
        <dbReference type="Proteomes" id="UP000018851"/>
    </source>
</evidence>
<evidence type="ECO:0008006" key="4">
    <source>
        <dbReference type="Google" id="ProtNLM"/>
    </source>
</evidence>
<dbReference type="EMBL" id="CP006644">
    <property type="protein sequence ID" value="AHE53559.1"/>
    <property type="molecule type" value="Genomic_DNA"/>
</dbReference>
<organism evidence="2 3">
    <name type="scientific">Sphingomonas sanxanigenens DSM 19645 = NX02</name>
    <dbReference type="NCBI Taxonomy" id="1123269"/>
    <lineage>
        <taxon>Bacteria</taxon>
        <taxon>Pseudomonadati</taxon>
        <taxon>Pseudomonadota</taxon>
        <taxon>Alphaproteobacteria</taxon>
        <taxon>Sphingomonadales</taxon>
        <taxon>Sphingomonadaceae</taxon>
        <taxon>Sphingomonas</taxon>
    </lineage>
</organism>
<dbReference type="PATRIC" id="fig|1123269.5.peg.1800"/>
<dbReference type="AlphaFoldDB" id="W0A6J9"/>
<evidence type="ECO:0000313" key="2">
    <source>
        <dbReference type="EMBL" id="AHE53559.1"/>
    </source>
</evidence>
<proteinExistence type="predicted"/>
<protein>
    <recommendedName>
        <fullName evidence="4">Phasin domain-containing protein</fullName>
    </recommendedName>
</protein>
<dbReference type="STRING" id="1123269.NX02_09190"/>
<evidence type="ECO:0000256" key="1">
    <source>
        <dbReference type="SAM" id="MobiDB-lite"/>
    </source>
</evidence>
<dbReference type="Proteomes" id="UP000018851">
    <property type="component" value="Chromosome"/>
</dbReference>
<dbReference type="KEGG" id="ssan:NX02_09190"/>
<dbReference type="HOGENOM" id="CLU_1795260_0_0_5"/>